<dbReference type="PANTHER" id="PTHR42109:SF2">
    <property type="entry name" value="INTEGRAL MEMBRANE PROTEIN"/>
    <property type="match status" value="1"/>
</dbReference>
<feature type="transmembrane region" description="Helical" evidence="1">
    <location>
        <begin position="192"/>
        <end position="217"/>
    </location>
</feature>
<dbReference type="Pfam" id="PF24800">
    <property type="entry name" value="DUF7702"/>
    <property type="match status" value="2"/>
</dbReference>
<feature type="transmembrane region" description="Helical" evidence="1">
    <location>
        <begin position="248"/>
        <end position="268"/>
    </location>
</feature>
<feature type="domain" description="DUF7702" evidence="2">
    <location>
        <begin position="197"/>
        <end position="273"/>
    </location>
</feature>
<keyword evidence="1" id="KW-0472">Membrane</keyword>
<evidence type="ECO:0000259" key="2">
    <source>
        <dbReference type="Pfam" id="PF24800"/>
    </source>
</evidence>
<evidence type="ECO:0000313" key="4">
    <source>
        <dbReference type="Proteomes" id="UP000309038"/>
    </source>
</evidence>
<comment type="caution">
    <text evidence="3">The sequence shown here is derived from an EMBL/GenBank/DDBJ whole genome shotgun (WGS) entry which is preliminary data.</text>
</comment>
<dbReference type="EMBL" id="SGPJ01000022">
    <property type="protein sequence ID" value="THH01519.1"/>
    <property type="molecule type" value="Genomic_DNA"/>
</dbReference>
<gene>
    <name evidence="3" type="ORF">EW026_g1179</name>
</gene>
<dbReference type="AlphaFoldDB" id="A0A4S4KS99"/>
<evidence type="ECO:0000256" key="1">
    <source>
        <dbReference type="SAM" id="Phobius"/>
    </source>
</evidence>
<feature type="transmembrane region" description="Helical" evidence="1">
    <location>
        <begin position="112"/>
        <end position="131"/>
    </location>
</feature>
<feature type="transmembrane region" description="Helical" evidence="1">
    <location>
        <begin position="151"/>
        <end position="171"/>
    </location>
</feature>
<sequence length="313" mass="33940">MGLDARGGVSVVELLIYGPLFFVCGFLILKHGWRREAWIYLLLFSNARVIGAITHVASELSKTPNTTLHIVFSIMEAAGMSPLFLATLGLLSTAGQHTLLDDQPRIRMLLRILKLTAHGALGLIIVGGVLVGTSKVINTINTGIKLRHVGVIMFIVVLWLTIVVHGIYWSNESRILKQRRKVSFFLTKYTNAYLSLTSQLLVATSCALPFLVVRIIYTTLSAYAPTGIPEVTAGSANLAAFNSTTGSFAAYLLMSFLMELVIVGDYVATGLTTNLNQDYESSKAVDEEAFGLNTGANAAYAPAYDSSQSSLRK</sequence>
<dbReference type="Proteomes" id="UP000309038">
    <property type="component" value="Unassembled WGS sequence"/>
</dbReference>
<keyword evidence="4" id="KW-1185">Reference proteome</keyword>
<dbReference type="PANTHER" id="PTHR42109">
    <property type="entry name" value="UNPLACED GENOMIC SCAFFOLD UM_SCAF_CONTIG_1.265, WHOLE GENOME SHOTGUN SEQUENCE"/>
    <property type="match status" value="1"/>
</dbReference>
<feature type="transmembrane region" description="Helical" evidence="1">
    <location>
        <begin position="70"/>
        <end position="91"/>
    </location>
</feature>
<feature type="transmembrane region" description="Helical" evidence="1">
    <location>
        <begin position="12"/>
        <end position="29"/>
    </location>
</feature>
<organism evidence="3 4">
    <name type="scientific">Hermanssonia centrifuga</name>
    <dbReference type="NCBI Taxonomy" id="98765"/>
    <lineage>
        <taxon>Eukaryota</taxon>
        <taxon>Fungi</taxon>
        <taxon>Dikarya</taxon>
        <taxon>Basidiomycota</taxon>
        <taxon>Agaricomycotina</taxon>
        <taxon>Agaricomycetes</taxon>
        <taxon>Polyporales</taxon>
        <taxon>Meruliaceae</taxon>
        <taxon>Hermanssonia</taxon>
    </lineage>
</organism>
<accession>A0A4S4KS99</accession>
<proteinExistence type="predicted"/>
<reference evidence="3 4" key="1">
    <citation type="submission" date="2019-02" db="EMBL/GenBank/DDBJ databases">
        <title>Genome sequencing of the rare red list fungi Phlebia centrifuga.</title>
        <authorList>
            <person name="Buettner E."/>
            <person name="Kellner H."/>
        </authorList>
    </citation>
    <scope>NUCLEOTIDE SEQUENCE [LARGE SCALE GENOMIC DNA]</scope>
    <source>
        <strain evidence="3 4">DSM 108282</strain>
    </source>
</reference>
<keyword evidence="1" id="KW-1133">Transmembrane helix</keyword>
<protein>
    <recommendedName>
        <fullName evidence="2">DUF7702 domain-containing protein</fullName>
    </recommendedName>
</protein>
<dbReference type="InterPro" id="IPR056119">
    <property type="entry name" value="DUF7702"/>
</dbReference>
<feature type="domain" description="DUF7702" evidence="2">
    <location>
        <begin position="3"/>
        <end position="183"/>
    </location>
</feature>
<evidence type="ECO:0000313" key="3">
    <source>
        <dbReference type="EMBL" id="THH01519.1"/>
    </source>
</evidence>
<keyword evidence="1" id="KW-0812">Transmembrane</keyword>
<name>A0A4S4KS99_9APHY</name>